<accession>A0ABV7A9L7</accession>
<dbReference type="EMBL" id="JBHRRZ010000037">
    <property type="protein sequence ID" value="MFC2949544.1"/>
    <property type="molecule type" value="Genomic_DNA"/>
</dbReference>
<feature type="binding site" evidence="7">
    <location>
        <position position="287"/>
    </location>
    <ligand>
        <name>substrate</name>
    </ligand>
</feature>
<proteinExistence type="inferred from homology"/>
<protein>
    <recommendedName>
        <fullName evidence="7 8">4-hydroxy-2-oxovalerate aldolase</fullName>
        <shortName evidence="7">HOA</shortName>
        <ecNumber evidence="7 8">4.1.3.39</ecNumber>
    </recommendedName>
    <alternativeName>
        <fullName evidence="7">4-hydroxy-2-keto-pentanoic acid aldolase</fullName>
    </alternativeName>
    <alternativeName>
        <fullName evidence="7">4-hydroxy-2-oxopentanoate aldolase</fullName>
    </alternativeName>
</protein>
<dbReference type="InterPro" id="IPR013785">
    <property type="entry name" value="Aldolase_TIM"/>
</dbReference>
<evidence type="ECO:0000256" key="5">
    <source>
        <dbReference type="ARBA" id="ARBA00023239"/>
    </source>
</evidence>
<dbReference type="InterPro" id="IPR000891">
    <property type="entry name" value="PYR_CT"/>
</dbReference>
<dbReference type="RefSeq" id="WP_390307511.1">
    <property type="nucleotide sequence ID" value="NZ_JBHRRZ010000037.1"/>
</dbReference>
<dbReference type="GO" id="GO:0008701">
    <property type="term" value="F:4-hydroxy-2-oxovalerate aldolase activity"/>
    <property type="evidence" value="ECO:0007669"/>
    <property type="project" value="UniProtKB-EC"/>
</dbReference>
<comment type="similarity">
    <text evidence="1 7">Belongs to the 4-hydroxy-2-oxovalerate aldolase family.</text>
</comment>
<feature type="binding site" evidence="7">
    <location>
        <position position="196"/>
    </location>
    <ligand>
        <name>Mn(2+)</name>
        <dbReference type="ChEBI" id="CHEBI:29035"/>
    </ligand>
</feature>
<evidence type="ECO:0000313" key="10">
    <source>
        <dbReference type="EMBL" id="MFC2949544.1"/>
    </source>
</evidence>
<keyword evidence="11" id="KW-1185">Reference proteome</keyword>
<dbReference type="Proteomes" id="UP001595387">
    <property type="component" value="Unassembled WGS sequence"/>
</dbReference>
<evidence type="ECO:0000256" key="3">
    <source>
        <dbReference type="ARBA" id="ARBA00022797"/>
    </source>
</evidence>
<dbReference type="Gene3D" id="1.10.8.60">
    <property type="match status" value="1"/>
</dbReference>
<dbReference type="InterPro" id="IPR017629">
    <property type="entry name" value="4OH_2_O-val_aldolase"/>
</dbReference>
<comment type="catalytic activity">
    <reaction evidence="7">
        <text>(S)-4-hydroxy-2-oxopentanoate = acetaldehyde + pyruvate</text>
        <dbReference type="Rhea" id="RHEA:22624"/>
        <dbReference type="ChEBI" id="CHEBI:15343"/>
        <dbReference type="ChEBI" id="CHEBI:15361"/>
        <dbReference type="ChEBI" id="CHEBI:73143"/>
        <dbReference type="EC" id="4.1.3.39"/>
    </reaction>
</comment>
<name>A0ABV7A9L7_9BACI</name>
<organism evidence="10 11">
    <name type="scientific">Virgibacillus sediminis</name>
    <dbReference type="NCBI Taxonomy" id="202260"/>
    <lineage>
        <taxon>Bacteria</taxon>
        <taxon>Bacillati</taxon>
        <taxon>Bacillota</taxon>
        <taxon>Bacilli</taxon>
        <taxon>Bacillales</taxon>
        <taxon>Bacillaceae</taxon>
        <taxon>Virgibacillus</taxon>
    </lineage>
</organism>
<evidence type="ECO:0000256" key="2">
    <source>
        <dbReference type="ARBA" id="ARBA00022723"/>
    </source>
</evidence>
<comment type="caution">
    <text evidence="10">The sequence shown here is derived from an EMBL/GenBank/DDBJ whole genome shotgun (WGS) entry which is preliminary data.</text>
</comment>
<evidence type="ECO:0000256" key="7">
    <source>
        <dbReference type="HAMAP-Rule" id="MF_01656"/>
    </source>
</evidence>
<dbReference type="InterPro" id="IPR035685">
    <property type="entry name" value="DRE_TIM_HOA"/>
</dbReference>
<feature type="binding site" evidence="7">
    <location>
        <begin position="15"/>
        <end position="16"/>
    </location>
    <ligand>
        <name>substrate</name>
    </ligand>
</feature>
<dbReference type="CDD" id="cd07943">
    <property type="entry name" value="DRE_TIM_HOA"/>
    <property type="match status" value="1"/>
</dbReference>
<dbReference type="InterPro" id="IPR012425">
    <property type="entry name" value="DmpG_comm"/>
</dbReference>
<dbReference type="SUPFAM" id="SSF89000">
    <property type="entry name" value="post-HMGL domain-like"/>
    <property type="match status" value="1"/>
</dbReference>
<feature type="active site" description="Proton acceptor" evidence="7">
    <location>
        <position position="19"/>
    </location>
</feature>
<keyword evidence="3 7" id="KW-0058">Aromatic hydrocarbons catabolism</keyword>
<dbReference type="HAMAP" id="MF_01656">
    <property type="entry name" value="HOA"/>
    <property type="match status" value="1"/>
</dbReference>
<dbReference type="NCBIfam" id="TIGR03217">
    <property type="entry name" value="4OH_2_O_val_ald"/>
    <property type="match status" value="1"/>
</dbReference>
<feature type="binding site" evidence="7">
    <location>
        <position position="169"/>
    </location>
    <ligand>
        <name>substrate</name>
    </ligand>
</feature>
<evidence type="ECO:0000259" key="9">
    <source>
        <dbReference type="PROSITE" id="PS50991"/>
    </source>
</evidence>
<dbReference type="SUPFAM" id="SSF51569">
    <property type="entry name" value="Aldolase"/>
    <property type="match status" value="1"/>
</dbReference>
<keyword evidence="2 7" id="KW-0479">Metal-binding</keyword>
<gene>
    <name evidence="10" type="primary">dmpG</name>
    <name evidence="10" type="ORF">ACFODW_14575</name>
</gene>
<feature type="domain" description="Pyruvate carboxyltransferase" evidence="9">
    <location>
        <begin position="7"/>
        <end position="257"/>
    </location>
</feature>
<feature type="binding site" evidence="7">
    <location>
        <position position="196"/>
    </location>
    <ligand>
        <name>substrate</name>
    </ligand>
</feature>
<dbReference type="Gene3D" id="3.20.20.70">
    <property type="entry name" value="Aldolase class I"/>
    <property type="match status" value="1"/>
</dbReference>
<dbReference type="Pfam" id="PF07836">
    <property type="entry name" value="DmpG_comm"/>
    <property type="match status" value="1"/>
</dbReference>
<keyword evidence="5 7" id="KW-0456">Lyase</keyword>
<sequence>MTDQKKVIFNDVTLRDGMHAISHQYSTEQIAELTRVLDDTGVDIIEATHGDGLGGSSIQYGFSKETEKDIITTAVKNAKNAKVGVLLLPGIGTIDHLKQAREWGASVVRVATHCTEADVSEQHIKAAGDLGMDTVGFLMMSHRTEPEQLLEEAKKMESYGASTIYVVDSAGALTMDDTRRRIALFKENLSTEIGFHGHNNLSLGVANSIAALEEGAGRIDTSLAGMGAGAGNTATEQLVAVMNKMEIPHSVDLYKAMDAAENIMKPMMKRPVQIDRLSLTLGYTGVYSSFLLFAERAGQEYGVDPRDILTKIAEMGAVGGQEDWIIGVAQDLAKEKKQESVTV</sequence>
<dbReference type="NCBIfam" id="NF006049">
    <property type="entry name" value="PRK08195.1"/>
    <property type="match status" value="1"/>
</dbReference>
<comment type="catalytic activity">
    <reaction evidence="6">
        <text>(S)-4-hydroxy-2-oxohexanoate = propanal + pyruvate</text>
        <dbReference type="Rhea" id="RHEA:36003"/>
        <dbReference type="ChEBI" id="CHEBI:15361"/>
        <dbReference type="ChEBI" id="CHEBI:17153"/>
        <dbReference type="ChEBI" id="CHEBI:73142"/>
        <dbReference type="EC" id="4.1.3.43"/>
    </reaction>
    <physiologicalReaction direction="left-to-right" evidence="6">
        <dbReference type="Rhea" id="RHEA:36004"/>
    </physiologicalReaction>
</comment>
<dbReference type="InterPro" id="IPR050073">
    <property type="entry name" value="2-IPM_HCS-like"/>
</dbReference>
<feature type="binding site" evidence="7">
    <location>
        <position position="16"/>
    </location>
    <ligand>
        <name>Mn(2+)</name>
        <dbReference type="ChEBI" id="CHEBI:29035"/>
    </ligand>
</feature>
<dbReference type="EC" id="4.1.3.39" evidence="7 8"/>
<dbReference type="Pfam" id="PF00682">
    <property type="entry name" value="HMGL-like"/>
    <property type="match status" value="1"/>
</dbReference>
<evidence type="ECO:0000256" key="6">
    <source>
        <dbReference type="ARBA" id="ARBA00023518"/>
    </source>
</evidence>
<evidence type="ECO:0000256" key="8">
    <source>
        <dbReference type="NCBIfam" id="TIGR03217"/>
    </source>
</evidence>
<dbReference type="PROSITE" id="PS50991">
    <property type="entry name" value="PYR_CT"/>
    <property type="match status" value="1"/>
</dbReference>
<keyword evidence="4 7" id="KW-0464">Manganese</keyword>
<evidence type="ECO:0000256" key="4">
    <source>
        <dbReference type="ARBA" id="ARBA00023211"/>
    </source>
</evidence>
<feature type="site" description="Transition state stabilizer" evidence="7">
    <location>
        <position position="15"/>
    </location>
</feature>
<evidence type="ECO:0000256" key="1">
    <source>
        <dbReference type="ARBA" id="ARBA00008944"/>
    </source>
</evidence>
<dbReference type="PANTHER" id="PTHR10277">
    <property type="entry name" value="HOMOCITRATE SYNTHASE-RELATED"/>
    <property type="match status" value="1"/>
</dbReference>
<reference evidence="11" key="1">
    <citation type="journal article" date="2019" name="Int. J. Syst. Evol. Microbiol.">
        <title>The Global Catalogue of Microorganisms (GCM) 10K type strain sequencing project: providing services to taxonomists for standard genome sequencing and annotation.</title>
        <authorList>
            <consortium name="The Broad Institute Genomics Platform"/>
            <consortium name="The Broad Institute Genome Sequencing Center for Infectious Disease"/>
            <person name="Wu L."/>
            <person name="Ma J."/>
        </authorList>
    </citation>
    <scope>NUCLEOTIDE SEQUENCE [LARGE SCALE GENOMIC DNA]</scope>
    <source>
        <strain evidence="11">KCTC 13193</strain>
    </source>
</reference>
<feature type="binding site" evidence="7">
    <location>
        <position position="198"/>
    </location>
    <ligand>
        <name>Mn(2+)</name>
        <dbReference type="ChEBI" id="CHEBI:29035"/>
    </ligand>
</feature>
<dbReference type="PANTHER" id="PTHR10277:SF9">
    <property type="entry name" value="2-ISOPROPYLMALATE SYNTHASE 1, CHLOROPLASTIC-RELATED"/>
    <property type="match status" value="1"/>
</dbReference>
<evidence type="ECO:0000313" key="11">
    <source>
        <dbReference type="Proteomes" id="UP001595387"/>
    </source>
</evidence>